<dbReference type="AlphaFoldDB" id="A0A379YKH4"/>
<protein>
    <submittedName>
        <fullName evidence="1">Uncharacterized protein</fullName>
    </submittedName>
</protein>
<keyword evidence="2" id="KW-1185">Reference proteome</keyword>
<accession>A0A379YKH4</accession>
<organism evidence="1 2">
    <name type="scientific">Shewanella algae</name>
    <dbReference type="NCBI Taxonomy" id="38313"/>
    <lineage>
        <taxon>Bacteria</taxon>
        <taxon>Pseudomonadati</taxon>
        <taxon>Pseudomonadota</taxon>
        <taxon>Gammaproteobacteria</taxon>
        <taxon>Alteromonadales</taxon>
        <taxon>Shewanellaceae</taxon>
        <taxon>Shewanella</taxon>
    </lineage>
</organism>
<evidence type="ECO:0000313" key="1">
    <source>
        <dbReference type="EMBL" id="SUI46360.1"/>
    </source>
</evidence>
<reference evidence="1 2" key="1">
    <citation type="submission" date="2018-06" db="EMBL/GenBank/DDBJ databases">
        <authorList>
            <consortium name="Pathogen Informatics"/>
            <person name="Doyle S."/>
        </authorList>
    </citation>
    <scope>NUCLEOTIDE SEQUENCE [LARGE SCALE GENOMIC DNA]</scope>
    <source>
        <strain evidence="1 2">NCTC10738</strain>
    </source>
</reference>
<sequence>MNNKINHTPAASNVAFKELYTILHDQGLAYVQGGAPEREYGTSHYDHAQKETTKAFERASLRAHRNMIAIDRLSRMKPDAAESARLVFTNLPKSGQELIEKLCTIDFSSSRRFLASLGRAGATSDYGIWDFPDLRTSERPDNMGSGFANYCASLYPKNKSETALTESIMNSRVQASLDATHDTLKRLGAPSGLEQTEKFQQVKEREGKNIRLIKVMDDFREASKNKTFSHWLNKSDTALRDGFDAAASELWAQFSRNDQSQIFGKLPRLVLVVRALQTVAVSSTNEFSRASLLDRAPALMRSLSSPNLARNLIKMVTAVDNEAITVDAQTTLDKLEMALATTPAGGAFAEALLLALPVLMVGEVQSLQESGDQSPDTIEQEILEGIRADIGQLITLDLE</sequence>
<dbReference type="EMBL" id="UGYO01000001">
    <property type="protein sequence ID" value="SUI46360.1"/>
    <property type="molecule type" value="Genomic_DNA"/>
</dbReference>
<gene>
    <name evidence="1" type="ORF">NCTC10738_00170</name>
</gene>
<dbReference type="RefSeq" id="WP_115388978.1">
    <property type="nucleotide sequence ID" value="NZ_CP068228.1"/>
</dbReference>
<evidence type="ECO:0000313" key="2">
    <source>
        <dbReference type="Proteomes" id="UP000254069"/>
    </source>
</evidence>
<proteinExistence type="predicted"/>
<name>A0A379YKH4_9GAMM</name>
<dbReference type="Proteomes" id="UP000254069">
    <property type="component" value="Unassembled WGS sequence"/>
</dbReference>